<keyword evidence="1 2" id="KW-0238">DNA-binding</keyword>
<protein>
    <submittedName>
        <fullName evidence="4">TetR/AcrR family transcriptional regulator</fullName>
    </submittedName>
</protein>
<dbReference type="SUPFAM" id="SSF48498">
    <property type="entry name" value="Tetracyclin repressor-like, C-terminal domain"/>
    <property type="match status" value="1"/>
</dbReference>
<dbReference type="Gene3D" id="1.10.357.10">
    <property type="entry name" value="Tetracycline Repressor, domain 2"/>
    <property type="match status" value="1"/>
</dbReference>
<dbReference type="InterPro" id="IPR050109">
    <property type="entry name" value="HTH-type_TetR-like_transc_reg"/>
</dbReference>
<evidence type="ECO:0000259" key="3">
    <source>
        <dbReference type="PROSITE" id="PS50977"/>
    </source>
</evidence>
<dbReference type="InterPro" id="IPR009057">
    <property type="entry name" value="Homeodomain-like_sf"/>
</dbReference>
<dbReference type="RefSeq" id="WP_256310801.1">
    <property type="nucleotide sequence ID" value="NZ_JANGAC010000003.1"/>
</dbReference>
<dbReference type="PANTHER" id="PTHR30055:SF146">
    <property type="entry name" value="HTH-TYPE TRANSCRIPTIONAL DUAL REGULATOR CECR"/>
    <property type="match status" value="1"/>
</dbReference>
<evidence type="ECO:0000313" key="4">
    <source>
        <dbReference type="EMBL" id="MCQ4922593.1"/>
    </source>
</evidence>
<keyword evidence="5" id="KW-1185">Reference proteome</keyword>
<evidence type="ECO:0000256" key="1">
    <source>
        <dbReference type="ARBA" id="ARBA00023125"/>
    </source>
</evidence>
<feature type="DNA-binding region" description="H-T-H motif" evidence="2">
    <location>
        <begin position="32"/>
        <end position="51"/>
    </location>
</feature>
<organism evidence="4 5">
    <name type="scientific">Tissierella carlieri</name>
    <dbReference type="NCBI Taxonomy" id="689904"/>
    <lineage>
        <taxon>Bacteria</taxon>
        <taxon>Bacillati</taxon>
        <taxon>Bacillota</taxon>
        <taxon>Tissierellia</taxon>
        <taxon>Tissierellales</taxon>
        <taxon>Tissierellaceae</taxon>
        <taxon>Tissierella</taxon>
    </lineage>
</organism>
<evidence type="ECO:0000313" key="5">
    <source>
        <dbReference type="Proteomes" id="UP001524478"/>
    </source>
</evidence>
<dbReference type="PRINTS" id="PR00455">
    <property type="entry name" value="HTHTETR"/>
</dbReference>
<proteinExistence type="predicted"/>
<dbReference type="PROSITE" id="PS50977">
    <property type="entry name" value="HTH_TETR_2"/>
    <property type="match status" value="1"/>
</dbReference>
<name>A0ABT1S804_9FIRM</name>
<dbReference type="InterPro" id="IPR001647">
    <property type="entry name" value="HTH_TetR"/>
</dbReference>
<dbReference type="Proteomes" id="UP001524478">
    <property type="component" value="Unassembled WGS sequence"/>
</dbReference>
<dbReference type="Pfam" id="PF00440">
    <property type="entry name" value="TetR_N"/>
    <property type="match status" value="1"/>
</dbReference>
<dbReference type="EMBL" id="JANGAC010000003">
    <property type="protein sequence ID" value="MCQ4922593.1"/>
    <property type="molecule type" value="Genomic_DNA"/>
</dbReference>
<dbReference type="InterPro" id="IPR036271">
    <property type="entry name" value="Tet_transcr_reg_TetR-rel_C_sf"/>
</dbReference>
<accession>A0ABT1S804</accession>
<reference evidence="4 5" key="1">
    <citation type="submission" date="2022-06" db="EMBL/GenBank/DDBJ databases">
        <title>Isolation of gut microbiota from human fecal samples.</title>
        <authorList>
            <person name="Pamer E.G."/>
            <person name="Barat B."/>
            <person name="Waligurski E."/>
            <person name="Medina S."/>
            <person name="Paddock L."/>
            <person name="Mostad J."/>
        </authorList>
    </citation>
    <scope>NUCLEOTIDE SEQUENCE [LARGE SCALE GENOMIC DNA]</scope>
    <source>
        <strain evidence="4 5">DFI.7.95</strain>
    </source>
</reference>
<dbReference type="PANTHER" id="PTHR30055">
    <property type="entry name" value="HTH-TYPE TRANSCRIPTIONAL REGULATOR RUTR"/>
    <property type="match status" value="1"/>
</dbReference>
<feature type="domain" description="HTH tetR-type" evidence="3">
    <location>
        <begin position="9"/>
        <end position="69"/>
    </location>
</feature>
<sequence length="190" mass="21470">MGIREKQKEKRRSEILNAGLDLFIRKGYSATKVSDIAEQVGMSVGLLFHYFASKEKLYEELISLGISGPMSVMAPTEKEPLAFFEDVARQIFHYIKAEPFTAKMFVLMNQAFYNEAAPDYVKEMLASFNIYKPTSELILKGQEEGTIRSGDPYALSIAFWSAVRGIAEEIALNPNSPCPDSDWIIDIIRR</sequence>
<dbReference type="SUPFAM" id="SSF46689">
    <property type="entry name" value="Homeodomain-like"/>
    <property type="match status" value="1"/>
</dbReference>
<comment type="caution">
    <text evidence="4">The sequence shown here is derived from an EMBL/GenBank/DDBJ whole genome shotgun (WGS) entry which is preliminary data.</text>
</comment>
<evidence type="ECO:0000256" key="2">
    <source>
        <dbReference type="PROSITE-ProRule" id="PRU00335"/>
    </source>
</evidence>
<gene>
    <name evidence="4" type="ORF">NE686_05830</name>
</gene>